<feature type="region of interest" description="Disordered" evidence="16">
    <location>
        <begin position="201"/>
        <end position="300"/>
    </location>
</feature>
<dbReference type="Pfam" id="PF09744">
    <property type="entry name" value="RH1"/>
    <property type="match status" value="1"/>
</dbReference>
<keyword evidence="9" id="KW-0458">Lysosome</keyword>
<protein>
    <recommendedName>
        <fullName evidence="11">C-Jun-amino-terminal kinase-interacting protein 4</fullName>
    </recommendedName>
    <alternativeName>
        <fullName evidence="13">JNK-associated leucine-zipper protein</fullName>
    </alternativeName>
    <alternativeName>
        <fullName evidence="14">Mitogen-activated protein kinase 8-interacting protein 4</fullName>
    </alternativeName>
    <alternativeName>
        <fullName evidence="12">Sperm-associated antigen 9</fullName>
    </alternativeName>
</protein>
<name>A0A6P7NBK8_BETSP</name>
<gene>
    <name evidence="20" type="primary">spag9a</name>
</gene>
<accession>A0A6P7NBK8</accession>
<dbReference type="GO" id="GO:0008432">
    <property type="term" value="F:JUN kinase binding"/>
    <property type="evidence" value="ECO:0007669"/>
    <property type="project" value="TreeGrafter"/>
</dbReference>
<feature type="region of interest" description="Disordered" evidence="16">
    <location>
        <begin position="662"/>
        <end position="701"/>
    </location>
</feature>
<evidence type="ECO:0000259" key="17">
    <source>
        <dbReference type="PROSITE" id="PS51776"/>
    </source>
</evidence>
<evidence type="ECO:0000256" key="3">
    <source>
        <dbReference type="ARBA" id="ARBA00009866"/>
    </source>
</evidence>
<dbReference type="GO" id="GO:0016192">
    <property type="term" value="P:vesicle-mediated transport"/>
    <property type="evidence" value="ECO:0007669"/>
    <property type="project" value="TreeGrafter"/>
</dbReference>
<dbReference type="GO" id="GO:0005765">
    <property type="term" value="C:lysosomal membrane"/>
    <property type="evidence" value="ECO:0007669"/>
    <property type="project" value="UniProtKB-SubCell"/>
</dbReference>
<dbReference type="PROSITE" id="PS51776">
    <property type="entry name" value="RH1"/>
    <property type="match status" value="1"/>
</dbReference>
<dbReference type="GO" id="GO:0030159">
    <property type="term" value="F:signaling receptor complex adaptor activity"/>
    <property type="evidence" value="ECO:0007669"/>
    <property type="project" value="TreeGrafter"/>
</dbReference>
<dbReference type="PROSITE" id="PS51777">
    <property type="entry name" value="RH2"/>
    <property type="match status" value="1"/>
</dbReference>
<dbReference type="InterPro" id="IPR034743">
    <property type="entry name" value="RH1"/>
</dbReference>
<evidence type="ECO:0000256" key="5">
    <source>
        <dbReference type="ARBA" id="ARBA00022553"/>
    </source>
</evidence>
<dbReference type="FunFam" id="1.20.58.1770:FF:000001">
    <property type="entry name" value="C-Jun-amino-terminal kinase-interacting protein 3 isoform X1"/>
    <property type="match status" value="1"/>
</dbReference>
<keyword evidence="7 15" id="KW-0175">Coiled coil</keyword>
<evidence type="ECO:0000256" key="12">
    <source>
        <dbReference type="ARBA" id="ARBA00075367"/>
    </source>
</evidence>
<sequence>MELEDGVVYQDDPGTSAMMSERVSGLANSIYREFERLIGKYDEDVVKELMPLVVAVLENLDSVFAENQEHEVELELLKEDNEQLITQYEREKALRKHAEEKFIEFEDTHEQEKKDLQNNNERMESHSRQLELKIKNYADQIGRLEERELDLKKEYNSLHQRHTEMIHNYMEHVERIKLQQISETSESSTVGRVRRERPLSLGIFPSSGGASLLIPDPQARAETPGTESWKFTDPAQPRSNASLKDELSDFTGSKSATPMSTTASDMEREDGNSKSTEVQAAPGTRSVSVGLPENEDSSDVQDIIESTPELDMDLIAYKPCSTPTKGIENMAFDRNTDSLFDELSSAGTGLIGDVDEGADLLVEYSDLSLIGMGREVENLIQENSQLLETKNALNVVNKDLILKVDELTCEKEMLQGELEALLLAKTKLDDKTKELEEELKKVRLEMEEVRQKNKDEEDSDVPTAQRKRFTRVEMARVLMERNQYKERLMELQEAVRWTEMIRASRENPTLTEKKKSSIWQFFSRLFSSSSSAPVMKKVESQSNVKYNSPGSLVKRSSTFSQFPTEKSKTFDFLNEEKDQCSSPSRKEQKRAQYRQVKAHMQKEDGRVTAHGWSLPSKYKQAANGGQLENKVNLPVPVYLRPLDQTDASMKLWCAAGVNMSGGRTSELTKQTKGSQSSLDQLEQESKDQEKGEKELKEDEMSSRVWVCTSTHSSTKVMVLDATQPSDLLDSFYACNTHVVCIASVPGVLDTDYPAGEEVPQDLEASQGDGVSLAGSVASVGSTGSDGAMAAEGTTAVPQTACSGVTDLSAEQSVISGSVELSREASPAEDGVPMAEEATEATEANAGVGDEGEDQGMDPNQPGIYTEHVFTDPLGVGPTDASLTDKQRGSAQDGVTSLTEDSDLNDGDVLRMSSSLPTMWLGAQNGCLYVHSSVARWRKCLHAIKLKDSILSIVHVKGRVLVALADGTLAIFHRSIADGQWDLTNYHLLDLGRPHHSIRCMTVVHDKVWCGYRNKIYVIHPKAMRIEKSFDAHPRKESQVRQLAWVGDGIWVSIRLDSTLRLFHAHTYQHLQDVDIEPYVSKMLGTGKLGFSFVRITALVVSCNRLWVGTGNGVIISIPLSEANKSKGIVPNRPGAAVRVYGDDSSDCAVQGSFVPYCSMAHAQLCFHGHRDAVKFFVTVPGQAMPPPGSDSGSDDPASESSDTANSEPKTYLVMSGGEGYIDFRMGDDGGELDGLSEPTASQQSTPTKAERSHLIVWQVTTSPD</sequence>
<feature type="domain" description="RH2" evidence="18">
    <location>
        <begin position="466"/>
        <end position="536"/>
    </location>
</feature>
<keyword evidence="19" id="KW-1185">Reference proteome</keyword>
<evidence type="ECO:0000256" key="14">
    <source>
        <dbReference type="ARBA" id="ARBA00078388"/>
    </source>
</evidence>
<reference evidence="20" key="1">
    <citation type="submission" date="2025-08" db="UniProtKB">
        <authorList>
            <consortium name="RefSeq"/>
        </authorList>
    </citation>
    <scope>IDENTIFICATION</scope>
</reference>
<evidence type="ECO:0000256" key="4">
    <source>
        <dbReference type="ARBA" id="ARBA00022490"/>
    </source>
</evidence>
<dbReference type="Gene3D" id="1.20.58.1770">
    <property type="match status" value="1"/>
</dbReference>
<feature type="compositionally biased region" description="Polar residues" evidence="16">
    <location>
        <begin position="250"/>
        <end position="264"/>
    </location>
</feature>
<dbReference type="InterPro" id="IPR036322">
    <property type="entry name" value="WD40_repeat_dom_sf"/>
</dbReference>
<dbReference type="InterPro" id="IPR039911">
    <property type="entry name" value="JIP3/JIP4"/>
</dbReference>
<dbReference type="GO" id="GO:0048471">
    <property type="term" value="C:perinuclear region of cytoplasm"/>
    <property type="evidence" value="ECO:0007669"/>
    <property type="project" value="UniProtKB-SubCell"/>
</dbReference>
<dbReference type="GO" id="GO:0019894">
    <property type="term" value="F:kinesin binding"/>
    <property type="evidence" value="ECO:0007669"/>
    <property type="project" value="TreeGrafter"/>
</dbReference>
<dbReference type="Gene3D" id="1.20.5.1000">
    <property type="entry name" value="arf6 gtpase in complex with a specific effector, jip4"/>
    <property type="match status" value="1"/>
</dbReference>
<evidence type="ECO:0000256" key="10">
    <source>
        <dbReference type="ARBA" id="ARBA00056878"/>
    </source>
</evidence>
<feature type="region of interest" description="Disordered" evidence="16">
    <location>
        <begin position="1181"/>
        <end position="1264"/>
    </location>
</feature>
<dbReference type="GeneID" id="114860805"/>
<dbReference type="FunFam" id="1.20.5.1000:FF:000001">
    <property type="entry name" value="C-Jun-amino-terminal kinase-interacting protein 3 isoform X2"/>
    <property type="match status" value="1"/>
</dbReference>
<keyword evidence="5" id="KW-0597">Phosphoprotein</keyword>
<dbReference type="FunFam" id="2.130.10.10:FF:000700">
    <property type="entry name" value="Sperm-associated antigen 9a"/>
    <property type="match status" value="1"/>
</dbReference>
<evidence type="ECO:0000256" key="1">
    <source>
        <dbReference type="ARBA" id="ARBA00004556"/>
    </source>
</evidence>
<dbReference type="CTD" id="558833"/>
<keyword evidence="6" id="KW-0007">Acetylation</keyword>
<feature type="compositionally biased region" description="Basic and acidic residues" evidence="16">
    <location>
        <begin position="573"/>
        <end position="590"/>
    </location>
</feature>
<evidence type="ECO:0000313" key="19">
    <source>
        <dbReference type="Proteomes" id="UP000515150"/>
    </source>
</evidence>
<dbReference type="InterPro" id="IPR015943">
    <property type="entry name" value="WD40/YVTN_repeat-like_dom_sf"/>
</dbReference>
<comment type="function">
    <text evidence="10">The JNK-interacting protein (JIP) group of scaffold proteins selectively mediates JNK signaling by aggregating specific components of the MAPK cascade to form a functional JNK signaling module. Regulates lysosomal positioning by acting as an adapter protein which links PIP4P1-positive lysosomes to the dynein-dynactin complex. Assists PIKFYVE selective functionality in microtubule-based endosome-to-TGN trafficking.</text>
</comment>
<feature type="compositionally biased region" description="Polar residues" evidence="16">
    <location>
        <begin position="1238"/>
        <end position="1247"/>
    </location>
</feature>
<feature type="compositionally biased region" description="Polar residues" evidence="16">
    <location>
        <begin position="888"/>
        <end position="898"/>
    </location>
</feature>
<evidence type="ECO:0000256" key="6">
    <source>
        <dbReference type="ARBA" id="ARBA00022990"/>
    </source>
</evidence>
<evidence type="ECO:0000256" key="13">
    <source>
        <dbReference type="ARBA" id="ARBA00077184"/>
    </source>
</evidence>
<dbReference type="Pfam" id="PF19056">
    <property type="entry name" value="WD40_2"/>
    <property type="match status" value="1"/>
</dbReference>
<evidence type="ECO:0000256" key="2">
    <source>
        <dbReference type="ARBA" id="ARBA00004656"/>
    </source>
</evidence>
<keyword evidence="4" id="KW-0963">Cytoplasm</keyword>
<feature type="coiled-coil region" evidence="15">
    <location>
        <begin position="397"/>
        <end position="494"/>
    </location>
</feature>
<dbReference type="SUPFAM" id="SSF50978">
    <property type="entry name" value="WD40 repeat-like"/>
    <property type="match status" value="1"/>
</dbReference>
<feature type="region of interest" description="Disordered" evidence="16">
    <location>
        <begin position="814"/>
        <end position="905"/>
    </location>
</feature>
<feature type="region of interest" description="Disordered" evidence="16">
    <location>
        <begin position="573"/>
        <end position="612"/>
    </location>
</feature>
<feature type="domain" description="RH1" evidence="17">
    <location>
        <begin position="6"/>
        <end position="94"/>
    </location>
</feature>
<comment type="subcellular location">
    <subcellularLocation>
        <location evidence="1">Cytoplasm</location>
        <location evidence="1">Perinuclear region</location>
    </subcellularLocation>
    <subcellularLocation>
        <location evidence="2">Lysosome membrane</location>
    </subcellularLocation>
</comment>
<dbReference type="InterPro" id="IPR034744">
    <property type="entry name" value="RH2"/>
</dbReference>
<feature type="coiled-coil region" evidence="15">
    <location>
        <begin position="60"/>
        <end position="161"/>
    </location>
</feature>
<dbReference type="PANTHER" id="PTHR13886:SF2">
    <property type="entry name" value="C-JUN-AMINO-TERMINAL KINASE-INTERACTING PROTEIN 4"/>
    <property type="match status" value="1"/>
</dbReference>
<dbReference type="GO" id="GO:0005078">
    <property type="term" value="F:MAP-kinase scaffold activity"/>
    <property type="evidence" value="ECO:0007669"/>
    <property type="project" value="InterPro"/>
</dbReference>
<dbReference type="PANTHER" id="PTHR13886">
    <property type="entry name" value="JNK/SAPK-ASSOCIATED PROTEIN"/>
    <property type="match status" value="1"/>
</dbReference>
<proteinExistence type="inferred from homology"/>
<dbReference type="InterPro" id="IPR032486">
    <property type="entry name" value="JIP_LZII"/>
</dbReference>
<dbReference type="RefSeq" id="XP_029015530.1">
    <property type="nucleotide sequence ID" value="XM_029159697.3"/>
</dbReference>
<dbReference type="GO" id="GO:0005829">
    <property type="term" value="C:cytosol"/>
    <property type="evidence" value="ECO:0007669"/>
    <property type="project" value="UniProtKB-ARBA"/>
</dbReference>
<dbReference type="Proteomes" id="UP000515150">
    <property type="component" value="Chromosome 8"/>
</dbReference>
<feature type="compositionally biased region" description="Basic and acidic residues" evidence="16">
    <location>
        <begin position="683"/>
        <end position="701"/>
    </location>
</feature>
<dbReference type="Gene3D" id="2.130.10.10">
    <property type="entry name" value="YVTN repeat-like/Quinoprotein amine dehydrogenase"/>
    <property type="match status" value="1"/>
</dbReference>
<evidence type="ECO:0000313" key="20">
    <source>
        <dbReference type="RefSeq" id="XP_029015530.1"/>
    </source>
</evidence>
<dbReference type="Pfam" id="PF16471">
    <property type="entry name" value="JIP_LZII"/>
    <property type="match status" value="1"/>
</dbReference>
<evidence type="ECO:0000256" key="9">
    <source>
        <dbReference type="ARBA" id="ARBA00023228"/>
    </source>
</evidence>
<dbReference type="AlphaFoldDB" id="A0A6P7NBK8"/>
<comment type="similarity">
    <text evidence="3">Belongs to the JIP scaffold family.</text>
</comment>
<keyword evidence="8" id="KW-0472">Membrane</keyword>
<organism evidence="19 20">
    <name type="scientific">Betta splendens</name>
    <name type="common">Siamese fighting fish</name>
    <dbReference type="NCBI Taxonomy" id="158456"/>
    <lineage>
        <taxon>Eukaryota</taxon>
        <taxon>Metazoa</taxon>
        <taxon>Chordata</taxon>
        <taxon>Craniata</taxon>
        <taxon>Vertebrata</taxon>
        <taxon>Euteleostomi</taxon>
        <taxon>Actinopterygii</taxon>
        <taxon>Neopterygii</taxon>
        <taxon>Teleostei</taxon>
        <taxon>Neoteleostei</taxon>
        <taxon>Acanthomorphata</taxon>
        <taxon>Anabantaria</taxon>
        <taxon>Anabantiformes</taxon>
        <taxon>Anabantoidei</taxon>
        <taxon>Osphronemidae</taxon>
        <taxon>Betta</taxon>
    </lineage>
</organism>
<evidence type="ECO:0000256" key="11">
    <source>
        <dbReference type="ARBA" id="ARBA00071160"/>
    </source>
</evidence>
<evidence type="ECO:0000256" key="7">
    <source>
        <dbReference type="ARBA" id="ARBA00023054"/>
    </source>
</evidence>
<evidence type="ECO:0000259" key="18">
    <source>
        <dbReference type="PROSITE" id="PS51777"/>
    </source>
</evidence>
<evidence type="ECO:0000256" key="16">
    <source>
        <dbReference type="SAM" id="MobiDB-lite"/>
    </source>
</evidence>
<evidence type="ECO:0000256" key="15">
    <source>
        <dbReference type="SAM" id="Coils"/>
    </source>
</evidence>
<evidence type="ECO:0000256" key="8">
    <source>
        <dbReference type="ARBA" id="ARBA00023136"/>
    </source>
</evidence>
<feature type="compositionally biased region" description="Polar residues" evidence="16">
    <location>
        <begin position="662"/>
        <end position="673"/>
    </location>
</feature>